<keyword evidence="2" id="KW-1185">Reference proteome</keyword>
<dbReference type="Gene3D" id="3.40.50.880">
    <property type="match status" value="1"/>
</dbReference>
<organism evidence="1 2">
    <name type="scientific">Clostridium puniceum</name>
    <dbReference type="NCBI Taxonomy" id="29367"/>
    <lineage>
        <taxon>Bacteria</taxon>
        <taxon>Bacillati</taxon>
        <taxon>Bacillota</taxon>
        <taxon>Clostridia</taxon>
        <taxon>Eubacteriales</taxon>
        <taxon>Clostridiaceae</taxon>
        <taxon>Clostridium</taxon>
    </lineage>
</organism>
<dbReference type="STRING" id="29367.CLPUN_52430"/>
<name>A0A1S8SXV3_9CLOT</name>
<reference evidence="1 2" key="1">
    <citation type="submission" date="2016-05" db="EMBL/GenBank/DDBJ databases">
        <title>Microbial solvent formation.</title>
        <authorList>
            <person name="Poehlein A."/>
            <person name="Montoya Solano J.D."/>
            <person name="Flitsch S."/>
            <person name="Krabben P."/>
            <person name="Duerre P."/>
            <person name="Daniel R."/>
        </authorList>
    </citation>
    <scope>NUCLEOTIDE SEQUENCE [LARGE SCALE GENOMIC DNA]</scope>
    <source>
        <strain evidence="1 2">DSM 2619</strain>
    </source>
</reference>
<proteinExistence type="predicted"/>
<evidence type="ECO:0008006" key="3">
    <source>
        <dbReference type="Google" id="ProtNLM"/>
    </source>
</evidence>
<comment type="caution">
    <text evidence="1">The sequence shown here is derived from an EMBL/GenBank/DDBJ whole genome shotgun (WGS) entry which is preliminary data.</text>
</comment>
<dbReference type="EMBL" id="LZZM01000241">
    <property type="protein sequence ID" value="OOM70328.1"/>
    <property type="molecule type" value="Genomic_DNA"/>
</dbReference>
<dbReference type="AlphaFoldDB" id="A0A1S8SXV3"/>
<dbReference type="InterPro" id="IPR029062">
    <property type="entry name" value="Class_I_gatase-like"/>
</dbReference>
<dbReference type="Proteomes" id="UP000190890">
    <property type="component" value="Unassembled WGS sequence"/>
</dbReference>
<sequence length="111" mass="12314">MDNIKNKILVIVTNEDKYKINGNNTGLWLGELTHFYNVISKAGIEMDIVSAKGGLIPLHPLSTSTAILDDLTKAYYENEKFMALLKDTTKASEVKSEDYNVIYFTGGHGTV</sequence>
<dbReference type="SUPFAM" id="SSF52317">
    <property type="entry name" value="Class I glutamine amidotransferase-like"/>
    <property type="match status" value="1"/>
</dbReference>
<evidence type="ECO:0000313" key="2">
    <source>
        <dbReference type="Proteomes" id="UP000190890"/>
    </source>
</evidence>
<accession>A0A1S8SXV3</accession>
<dbReference type="RefSeq" id="WP_198944416.1">
    <property type="nucleotide sequence ID" value="NZ_LZZM01000241.1"/>
</dbReference>
<protein>
    <recommendedName>
        <fullName evidence="3">Type 1 glutamine amidotransferase domain-containing protein</fullName>
    </recommendedName>
</protein>
<gene>
    <name evidence="1" type="ORF">CLPUN_52430</name>
</gene>
<evidence type="ECO:0000313" key="1">
    <source>
        <dbReference type="EMBL" id="OOM70328.1"/>
    </source>
</evidence>